<dbReference type="RefSeq" id="WP_084521975.1">
    <property type="nucleotide sequence ID" value="NZ_JABELX010000019.1"/>
</dbReference>
<sequence length="664" mass="68665">MRHTRQQILSGGAARTYSGSAARTLTGGAAVLLLLLGLVTGCSPGPEKASGTCVTSENGTPLAARTPAESTTDLSRHPEIASGYRTGMTPVRTKTFAVSTANPLATEAACEVLRDGGTAADALIVAQTVLGLVEPQASGLGGGAFLLYYNATTKTVDAYDGRETAPAAATENYLRWVSDTDRTEPQPNARASGRSIGTPGVLRLLELAHREHGKQSWRDLFDPAISLADQGFAISPRLAGQIADSASDLALDDAAREYFLQADGTAKPAGTNLTNPGLSKTLNAIASDGADAFYTGAIAADIVDATASATGGRTPGQLSLADLAGYQPKKRTALCAPYRDHTICGFPNPSSGGITVAATMGILSNFDLASMKPEDLGSGDAARDGGKPTAEAVHIISEAERLAYADRNKYIADSDFVPLPGNTPQTLINPDYLKLRAALIDPNRSMGTAQPGDFGPAPLGTGPQPPEHGTSHISVVDQHGNAAAMTTTVESAFGSFHLVNGFILNNQLTDFAADPLGEDGLPVANRLDPGKRPRSSMSPTLVFDQSPDGTLGALTHVTGSPGGSLIIQFVVKTLVGMLDWGLDPQQAASAVNFGAGNSPTTNVGDEHPAIESDNDPLAVRLRELGHEVSTTPQSSGLSVLTRDGDGWIGGADPRREGAVMGDNR</sequence>
<comment type="caution">
    <text evidence="6">The sequence shown here is derived from an EMBL/GenBank/DDBJ whole genome shotgun (WGS) entry which is preliminary data.</text>
</comment>
<accession>A0A849CBL7</accession>
<evidence type="ECO:0000256" key="4">
    <source>
        <dbReference type="ARBA" id="ARBA00023145"/>
    </source>
</evidence>
<keyword evidence="3" id="KW-0378">Hydrolase</keyword>
<gene>
    <name evidence="6" type="ORF">HLB23_35550</name>
</gene>
<dbReference type="EMBL" id="JABELX010000019">
    <property type="protein sequence ID" value="NNH75108.1"/>
    <property type="molecule type" value="Genomic_DNA"/>
</dbReference>
<dbReference type="Pfam" id="PF01019">
    <property type="entry name" value="G_glu_transpept"/>
    <property type="match status" value="1"/>
</dbReference>
<evidence type="ECO:0000256" key="5">
    <source>
        <dbReference type="SAM" id="MobiDB-lite"/>
    </source>
</evidence>
<dbReference type="Proteomes" id="UP000586827">
    <property type="component" value="Unassembled WGS sequence"/>
</dbReference>
<dbReference type="Gene3D" id="3.60.20.40">
    <property type="match status" value="1"/>
</dbReference>
<dbReference type="AlphaFoldDB" id="A0A849CBL7"/>
<keyword evidence="2 6" id="KW-0808">Transferase</keyword>
<feature type="region of interest" description="Disordered" evidence="5">
    <location>
        <begin position="627"/>
        <end position="664"/>
    </location>
</feature>
<dbReference type="InterPro" id="IPR043138">
    <property type="entry name" value="GGT_lsub"/>
</dbReference>
<dbReference type="PRINTS" id="PR01210">
    <property type="entry name" value="GGTRANSPTASE"/>
</dbReference>
<feature type="compositionally biased region" description="Basic and acidic residues" evidence="5">
    <location>
        <begin position="652"/>
        <end position="664"/>
    </location>
</feature>
<dbReference type="InterPro" id="IPR051792">
    <property type="entry name" value="GGT_bact"/>
</dbReference>
<keyword evidence="7" id="KW-1185">Reference proteome</keyword>
<evidence type="ECO:0000313" key="6">
    <source>
        <dbReference type="EMBL" id="NNH75108.1"/>
    </source>
</evidence>
<dbReference type="PANTHER" id="PTHR43199">
    <property type="entry name" value="GLUTATHIONE HYDROLASE"/>
    <property type="match status" value="1"/>
</dbReference>
<dbReference type="GO" id="GO:0016787">
    <property type="term" value="F:hydrolase activity"/>
    <property type="evidence" value="ECO:0007669"/>
    <property type="project" value="UniProtKB-KW"/>
</dbReference>
<proteinExistence type="inferred from homology"/>
<reference evidence="6 7" key="1">
    <citation type="submission" date="2020-05" db="EMBL/GenBank/DDBJ databases">
        <title>MicrobeNet Type strains.</title>
        <authorList>
            <person name="Nicholson A.C."/>
        </authorList>
    </citation>
    <scope>NUCLEOTIDE SEQUENCE [LARGE SCALE GENOMIC DNA]</scope>
    <source>
        <strain evidence="6 7">JCM 3224</strain>
    </source>
</reference>
<comment type="similarity">
    <text evidence="1">Belongs to the gamma-glutamyltransferase family.</text>
</comment>
<organism evidence="6 7">
    <name type="scientific">Nocardia uniformis</name>
    <dbReference type="NCBI Taxonomy" id="53432"/>
    <lineage>
        <taxon>Bacteria</taxon>
        <taxon>Bacillati</taxon>
        <taxon>Actinomycetota</taxon>
        <taxon>Actinomycetes</taxon>
        <taxon>Mycobacteriales</taxon>
        <taxon>Nocardiaceae</taxon>
        <taxon>Nocardia</taxon>
    </lineage>
</organism>
<feature type="region of interest" description="Disordered" evidence="5">
    <location>
        <begin position="445"/>
        <end position="470"/>
    </location>
</feature>
<evidence type="ECO:0000256" key="1">
    <source>
        <dbReference type="ARBA" id="ARBA00009381"/>
    </source>
</evidence>
<evidence type="ECO:0000313" key="7">
    <source>
        <dbReference type="Proteomes" id="UP000586827"/>
    </source>
</evidence>
<protein>
    <submittedName>
        <fullName evidence="6">Gamma-glutamyltransferase family protein</fullName>
    </submittedName>
</protein>
<dbReference type="InterPro" id="IPR043137">
    <property type="entry name" value="GGT_ssub_C"/>
</dbReference>
<evidence type="ECO:0000256" key="3">
    <source>
        <dbReference type="ARBA" id="ARBA00022801"/>
    </source>
</evidence>
<dbReference type="InterPro" id="IPR029055">
    <property type="entry name" value="Ntn_hydrolases_N"/>
</dbReference>
<name>A0A849CBL7_9NOCA</name>
<feature type="compositionally biased region" description="Polar residues" evidence="5">
    <location>
        <begin position="628"/>
        <end position="638"/>
    </location>
</feature>
<dbReference type="Gene3D" id="1.10.246.130">
    <property type="match status" value="1"/>
</dbReference>
<feature type="region of interest" description="Disordered" evidence="5">
    <location>
        <begin position="46"/>
        <end position="75"/>
    </location>
</feature>
<dbReference type="PANTHER" id="PTHR43199:SF1">
    <property type="entry name" value="GLUTATHIONE HYDROLASE PROENZYME"/>
    <property type="match status" value="1"/>
</dbReference>
<dbReference type="GO" id="GO:0016740">
    <property type="term" value="F:transferase activity"/>
    <property type="evidence" value="ECO:0007669"/>
    <property type="project" value="UniProtKB-KW"/>
</dbReference>
<evidence type="ECO:0000256" key="2">
    <source>
        <dbReference type="ARBA" id="ARBA00022679"/>
    </source>
</evidence>
<keyword evidence="4" id="KW-0865">Zymogen</keyword>
<dbReference type="SUPFAM" id="SSF56235">
    <property type="entry name" value="N-terminal nucleophile aminohydrolases (Ntn hydrolases)"/>
    <property type="match status" value="1"/>
</dbReference>